<accession>A0ABV7YBM5</accession>
<organism evidence="5 6">
    <name type="scientific">Tenggerimyces flavus</name>
    <dbReference type="NCBI Taxonomy" id="1708749"/>
    <lineage>
        <taxon>Bacteria</taxon>
        <taxon>Bacillati</taxon>
        <taxon>Actinomycetota</taxon>
        <taxon>Actinomycetes</taxon>
        <taxon>Propionibacteriales</taxon>
        <taxon>Nocardioidaceae</taxon>
        <taxon>Tenggerimyces</taxon>
    </lineage>
</organism>
<dbReference type="Pfam" id="PF12833">
    <property type="entry name" value="HTH_18"/>
    <property type="match status" value="1"/>
</dbReference>
<dbReference type="Pfam" id="PF02311">
    <property type="entry name" value="AraC_binding"/>
    <property type="match status" value="1"/>
</dbReference>
<dbReference type="Gene3D" id="2.60.120.10">
    <property type="entry name" value="Jelly Rolls"/>
    <property type="match status" value="1"/>
</dbReference>
<dbReference type="EMBL" id="JBHRZH010000006">
    <property type="protein sequence ID" value="MFC3761070.1"/>
    <property type="molecule type" value="Genomic_DNA"/>
</dbReference>
<dbReference type="InterPro" id="IPR011051">
    <property type="entry name" value="RmlC_Cupin_sf"/>
</dbReference>
<protein>
    <submittedName>
        <fullName evidence="5">Helix-turn-helix domain-containing protein</fullName>
    </submittedName>
</protein>
<dbReference type="PANTHER" id="PTHR46796">
    <property type="entry name" value="HTH-TYPE TRANSCRIPTIONAL ACTIVATOR RHAS-RELATED"/>
    <property type="match status" value="1"/>
</dbReference>
<dbReference type="InterPro" id="IPR018060">
    <property type="entry name" value="HTH_AraC"/>
</dbReference>
<reference evidence="6" key="1">
    <citation type="journal article" date="2019" name="Int. J. Syst. Evol. Microbiol.">
        <title>The Global Catalogue of Microorganisms (GCM) 10K type strain sequencing project: providing services to taxonomists for standard genome sequencing and annotation.</title>
        <authorList>
            <consortium name="The Broad Institute Genomics Platform"/>
            <consortium name="The Broad Institute Genome Sequencing Center for Infectious Disease"/>
            <person name="Wu L."/>
            <person name="Ma J."/>
        </authorList>
    </citation>
    <scope>NUCLEOTIDE SEQUENCE [LARGE SCALE GENOMIC DNA]</scope>
    <source>
        <strain evidence="6">CGMCC 4.7241</strain>
    </source>
</reference>
<dbReference type="InterPro" id="IPR018062">
    <property type="entry name" value="HTH_AraC-typ_CS"/>
</dbReference>
<dbReference type="RefSeq" id="WP_205117291.1">
    <property type="nucleotide sequence ID" value="NZ_JAFBCM010000001.1"/>
</dbReference>
<proteinExistence type="predicted"/>
<evidence type="ECO:0000256" key="3">
    <source>
        <dbReference type="ARBA" id="ARBA00023163"/>
    </source>
</evidence>
<keyword evidence="2" id="KW-0238">DNA-binding</keyword>
<evidence type="ECO:0000259" key="4">
    <source>
        <dbReference type="PROSITE" id="PS01124"/>
    </source>
</evidence>
<name>A0ABV7YBM5_9ACTN</name>
<dbReference type="SUPFAM" id="SSF51182">
    <property type="entry name" value="RmlC-like cupins"/>
    <property type="match status" value="1"/>
</dbReference>
<dbReference type="InterPro" id="IPR003313">
    <property type="entry name" value="AraC-bd"/>
</dbReference>
<dbReference type="InterPro" id="IPR014710">
    <property type="entry name" value="RmlC-like_jellyroll"/>
</dbReference>
<dbReference type="PROSITE" id="PS01124">
    <property type="entry name" value="HTH_ARAC_FAMILY_2"/>
    <property type="match status" value="1"/>
</dbReference>
<dbReference type="Gene3D" id="1.10.10.60">
    <property type="entry name" value="Homeodomain-like"/>
    <property type="match status" value="1"/>
</dbReference>
<keyword evidence="1" id="KW-0805">Transcription regulation</keyword>
<comment type="caution">
    <text evidence="5">The sequence shown here is derived from an EMBL/GenBank/DDBJ whole genome shotgun (WGS) entry which is preliminary data.</text>
</comment>
<dbReference type="InterPro" id="IPR009057">
    <property type="entry name" value="Homeodomain-like_sf"/>
</dbReference>
<dbReference type="Proteomes" id="UP001595699">
    <property type="component" value="Unassembled WGS sequence"/>
</dbReference>
<feature type="domain" description="HTH araC/xylS-type" evidence="4">
    <location>
        <begin position="147"/>
        <end position="245"/>
    </location>
</feature>
<gene>
    <name evidence="5" type="ORF">ACFOUW_09480</name>
</gene>
<keyword evidence="3" id="KW-0804">Transcription</keyword>
<evidence type="ECO:0000313" key="6">
    <source>
        <dbReference type="Proteomes" id="UP001595699"/>
    </source>
</evidence>
<evidence type="ECO:0000313" key="5">
    <source>
        <dbReference type="EMBL" id="MFC3761070.1"/>
    </source>
</evidence>
<evidence type="ECO:0000256" key="1">
    <source>
        <dbReference type="ARBA" id="ARBA00023015"/>
    </source>
</evidence>
<dbReference type="SMART" id="SM00342">
    <property type="entry name" value="HTH_ARAC"/>
    <property type="match status" value="1"/>
</dbReference>
<dbReference type="PROSITE" id="PS00041">
    <property type="entry name" value="HTH_ARAC_FAMILY_1"/>
    <property type="match status" value="1"/>
</dbReference>
<dbReference type="SUPFAM" id="SSF46689">
    <property type="entry name" value="Homeodomain-like"/>
    <property type="match status" value="2"/>
</dbReference>
<evidence type="ECO:0000256" key="2">
    <source>
        <dbReference type="ARBA" id="ARBA00023125"/>
    </source>
</evidence>
<dbReference type="InterPro" id="IPR050204">
    <property type="entry name" value="AraC_XylS_family_regulators"/>
</dbReference>
<keyword evidence="6" id="KW-1185">Reference proteome</keyword>
<sequence>MTLRMIGAGIHVAAPGQHFPSHAHGSWEVVYYATGLARCPIGNETYDGTPGTILATPPNTPHAELTATGYSNRFVQIVAPPDWPWPRVAFDDGERSLGRLFDALTREYMRPARHGDRMTAILVDELDIQLRRAGDDRPISPAERTVAAVERIIEERFAERLRIAEICADLSCSPSALRAHFAKLRGTSPRAYLQAVRLRHALGYLRNSTLTLQAIAELCGYDSVSHLSRHVKAATGSSPGALRKTP</sequence>